<evidence type="ECO:0000313" key="3">
    <source>
        <dbReference type="Proteomes" id="UP000199417"/>
    </source>
</evidence>
<organism evidence="2 3">
    <name type="scientific">Rhodococcus tukisamuensis</name>
    <dbReference type="NCBI Taxonomy" id="168276"/>
    <lineage>
        <taxon>Bacteria</taxon>
        <taxon>Bacillati</taxon>
        <taxon>Actinomycetota</taxon>
        <taxon>Actinomycetes</taxon>
        <taxon>Mycobacteriales</taxon>
        <taxon>Nocardiaceae</taxon>
        <taxon>Rhodococcus</taxon>
    </lineage>
</organism>
<protein>
    <submittedName>
        <fullName evidence="2">Uncharacterized protein</fullName>
    </submittedName>
</protein>
<reference evidence="2 3" key="1">
    <citation type="submission" date="2016-10" db="EMBL/GenBank/DDBJ databases">
        <authorList>
            <person name="de Groot N.N."/>
        </authorList>
    </citation>
    <scope>NUCLEOTIDE SEQUENCE [LARGE SCALE GENOMIC DNA]</scope>
    <source>
        <strain evidence="2 3">JCM 11308</strain>
    </source>
</reference>
<dbReference type="AlphaFoldDB" id="A0A1G6UU15"/>
<feature type="region of interest" description="Disordered" evidence="1">
    <location>
        <begin position="20"/>
        <end position="46"/>
    </location>
</feature>
<sequence>MSVKATGDAIQLDSTLSPLLERLPDYPHPHPHPHPTNDRSSSISRPTIKMLGMTLPELEGIHAGLTRLIAATSCVSCSGELLCCSAREHALATC</sequence>
<dbReference type="STRING" id="168276.SAMN05444580_104279"/>
<dbReference type="Proteomes" id="UP000199417">
    <property type="component" value="Unassembled WGS sequence"/>
</dbReference>
<keyword evidence="3" id="KW-1185">Reference proteome</keyword>
<gene>
    <name evidence="2" type="ORF">SAMN05444580_104279</name>
</gene>
<evidence type="ECO:0000313" key="2">
    <source>
        <dbReference type="EMBL" id="SDD44055.1"/>
    </source>
</evidence>
<evidence type="ECO:0000256" key="1">
    <source>
        <dbReference type="SAM" id="MobiDB-lite"/>
    </source>
</evidence>
<dbReference type="EMBL" id="FNAB01000004">
    <property type="protein sequence ID" value="SDD44055.1"/>
    <property type="molecule type" value="Genomic_DNA"/>
</dbReference>
<accession>A0A1G6UU15</accession>
<dbReference type="RefSeq" id="WP_139191182.1">
    <property type="nucleotide sequence ID" value="NZ_FNAB01000004.1"/>
</dbReference>
<proteinExistence type="predicted"/>
<name>A0A1G6UU15_9NOCA</name>